<protein>
    <submittedName>
        <fullName evidence="2">Uncharacterized protein</fullName>
    </submittedName>
</protein>
<feature type="region of interest" description="Disordered" evidence="1">
    <location>
        <begin position="84"/>
        <end position="138"/>
    </location>
</feature>
<gene>
    <name evidence="2" type="ORF">Scep_004339</name>
</gene>
<accession>A0AAP0PWK9</accession>
<dbReference type="Proteomes" id="UP001419268">
    <property type="component" value="Unassembled WGS sequence"/>
</dbReference>
<evidence type="ECO:0000256" key="1">
    <source>
        <dbReference type="SAM" id="MobiDB-lite"/>
    </source>
</evidence>
<dbReference type="AlphaFoldDB" id="A0AAP0PWK9"/>
<feature type="region of interest" description="Disordered" evidence="1">
    <location>
        <begin position="1"/>
        <end position="47"/>
    </location>
</feature>
<evidence type="ECO:0000313" key="3">
    <source>
        <dbReference type="Proteomes" id="UP001419268"/>
    </source>
</evidence>
<reference evidence="2 3" key="1">
    <citation type="submission" date="2024-01" db="EMBL/GenBank/DDBJ databases">
        <title>Genome assemblies of Stephania.</title>
        <authorList>
            <person name="Yang L."/>
        </authorList>
    </citation>
    <scope>NUCLEOTIDE SEQUENCE [LARGE SCALE GENOMIC DNA]</scope>
    <source>
        <strain evidence="2">JXDWG</strain>
        <tissue evidence="2">Leaf</tissue>
    </source>
</reference>
<organism evidence="2 3">
    <name type="scientific">Stephania cephalantha</name>
    <dbReference type="NCBI Taxonomy" id="152367"/>
    <lineage>
        <taxon>Eukaryota</taxon>
        <taxon>Viridiplantae</taxon>
        <taxon>Streptophyta</taxon>
        <taxon>Embryophyta</taxon>
        <taxon>Tracheophyta</taxon>
        <taxon>Spermatophyta</taxon>
        <taxon>Magnoliopsida</taxon>
        <taxon>Ranunculales</taxon>
        <taxon>Menispermaceae</taxon>
        <taxon>Menispermoideae</taxon>
        <taxon>Cissampelideae</taxon>
        <taxon>Stephania</taxon>
    </lineage>
</organism>
<keyword evidence="3" id="KW-1185">Reference proteome</keyword>
<comment type="caution">
    <text evidence="2">The sequence shown here is derived from an EMBL/GenBank/DDBJ whole genome shotgun (WGS) entry which is preliminary data.</text>
</comment>
<sequence>MGERDDRTAAPGSPRRRREVRPGEPSQRGGVEAADGDASNAARGRRRITLQMDGGIAIWRLSKDDGETRGRPAVERCKDVTRPISSADGRAGVSSGAQAMTPMRQRRLRRGNGRIGSDEPAATRRDATRRNSPAVAAAGVRRHGCDAMNDAMARCRPVGCTISTKSRRRDGGDVYFT</sequence>
<name>A0AAP0PWK9_9MAGN</name>
<dbReference type="EMBL" id="JBBNAG010000002">
    <property type="protein sequence ID" value="KAK9157765.1"/>
    <property type="molecule type" value="Genomic_DNA"/>
</dbReference>
<evidence type="ECO:0000313" key="2">
    <source>
        <dbReference type="EMBL" id="KAK9157765.1"/>
    </source>
</evidence>
<proteinExistence type="predicted"/>